<dbReference type="AlphaFoldDB" id="A0A7W7HRW2"/>
<organism evidence="2 3">
    <name type="scientific">Actinoplanes lobatus</name>
    <dbReference type="NCBI Taxonomy" id="113568"/>
    <lineage>
        <taxon>Bacteria</taxon>
        <taxon>Bacillati</taxon>
        <taxon>Actinomycetota</taxon>
        <taxon>Actinomycetes</taxon>
        <taxon>Micromonosporales</taxon>
        <taxon>Micromonosporaceae</taxon>
        <taxon>Actinoplanes</taxon>
    </lineage>
</organism>
<dbReference type="RefSeq" id="WP_188127635.1">
    <property type="nucleotide sequence ID" value="NZ_BOMP01000206.1"/>
</dbReference>
<sequence length="78" mass="8227">MAEPIDIPAAVRAQLDHDLATAIGGLLSQAAERDGLDVIEANVDLTLWLLARMTPDQLAASAAALAIRLHRTTTEVAL</sequence>
<evidence type="ECO:0000313" key="2">
    <source>
        <dbReference type="EMBL" id="MBB4755332.1"/>
    </source>
</evidence>
<accession>A0A7W7HRW2</accession>
<keyword evidence="4" id="KW-1185">Reference proteome</keyword>
<name>A0A7W7HRW2_9ACTN</name>
<reference evidence="1 4" key="2">
    <citation type="submission" date="2021-01" db="EMBL/GenBank/DDBJ databases">
        <title>Whole genome shotgun sequence of Actinoplanes lobatus NBRC 12513.</title>
        <authorList>
            <person name="Komaki H."/>
            <person name="Tamura T."/>
        </authorList>
    </citation>
    <scope>NUCLEOTIDE SEQUENCE [LARGE SCALE GENOMIC DNA]</scope>
    <source>
        <strain evidence="1 4">NBRC 12513</strain>
    </source>
</reference>
<comment type="caution">
    <text evidence="2">The sequence shown here is derived from an EMBL/GenBank/DDBJ whole genome shotgun (WGS) entry which is preliminary data.</text>
</comment>
<evidence type="ECO:0000313" key="1">
    <source>
        <dbReference type="EMBL" id="GIE46390.1"/>
    </source>
</evidence>
<gene>
    <name evidence="1" type="ORF">Alo02nite_92880</name>
    <name evidence="2" type="ORF">BJ964_009603</name>
</gene>
<reference evidence="2 3" key="1">
    <citation type="submission" date="2020-08" db="EMBL/GenBank/DDBJ databases">
        <title>Sequencing the genomes of 1000 actinobacteria strains.</title>
        <authorList>
            <person name="Klenk H.-P."/>
        </authorList>
    </citation>
    <scope>NUCLEOTIDE SEQUENCE [LARGE SCALE GENOMIC DNA]</scope>
    <source>
        <strain evidence="2 3">DSM 43150</strain>
    </source>
</reference>
<dbReference type="Proteomes" id="UP000631312">
    <property type="component" value="Unassembled WGS sequence"/>
</dbReference>
<evidence type="ECO:0000313" key="3">
    <source>
        <dbReference type="Proteomes" id="UP000590511"/>
    </source>
</evidence>
<evidence type="ECO:0000313" key="4">
    <source>
        <dbReference type="Proteomes" id="UP000631312"/>
    </source>
</evidence>
<dbReference type="EMBL" id="JACHNC010000002">
    <property type="protein sequence ID" value="MBB4755332.1"/>
    <property type="molecule type" value="Genomic_DNA"/>
</dbReference>
<protein>
    <submittedName>
        <fullName evidence="2">Uncharacterized protein</fullName>
    </submittedName>
</protein>
<dbReference type="EMBL" id="BOMP01000206">
    <property type="protein sequence ID" value="GIE46390.1"/>
    <property type="molecule type" value="Genomic_DNA"/>
</dbReference>
<dbReference type="Proteomes" id="UP000590511">
    <property type="component" value="Unassembled WGS sequence"/>
</dbReference>
<proteinExistence type="predicted"/>